<evidence type="ECO:0000313" key="2">
    <source>
        <dbReference type="Proteomes" id="UP000245768"/>
    </source>
</evidence>
<reference evidence="1 2" key="1">
    <citation type="journal article" date="2018" name="Mol. Biol. Evol.">
        <title>Broad Genomic Sampling Reveals a Smut Pathogenic Ancestry of the Fungal Clade Ustilaginomycotina.</title>
        <authorList>
            <person name="Kijpornyongpan T."/>
            <person name="Mondo S.J."/>
            <person name="Barry K."/>
            <person name="Sandor L."/>
            <person name="Lee J."/>
            <person name="Lipzen A."/>
            <person name="Pangilinan J."/>
            <person name="LaButti K."/>
            <person name="Hainaut M."/>
            <person name="Henrissat B."/>
            <person name="Grigoriev I.V."/>
            <person name="Spatafora J.W."/>
            <person name="Aime M.C."/>
        </authorList>
    </citation>
    <scope>NUCLEOTIDE SEQUENCE [LARGE SCALE GENOMIC DNA]</scope>
    <source>
        <strain evidence="1 2">MCA 4198</strain>
    </source>
</reference>
<sequence>MGSFRPAKLHRTTSMDWSSLAGLPCRRCRRCCCCCCRRRRRSGISAVYAGVCVSAHSPCRALVWSDRVKWAVRAEPCRSDERVLGWSIARLCRSLSPVASFFF</sequence>
<dbReference type="EMBL" id="KZ819635">
    <property type="protein sequence ID" value="PWN92523.1"/>
    <property type="molecule type" value="Genomic_DNA"/>
</dbReference>
<accession>A0A316YWT4</accession>
<protein>
    <submittedName>
        <fullName evidence="1">Uncharacterized protein</fullName>
    </submittedName>
</protein>
<dbReference type="Proteomes" id="UP000245768">
    <property type="component" value="Unassembled WGS sequence"/>
</dbReference>
<proteinExistence type="predicted"/>
<dbReference type="GeneID" id="37047716"/>
<keyword evidence="2" id="KW-1185">Reference proteome</keyword>
<dbReference type="AlphaFoldDB" id="A0A316YWT4"/>
<organism evidence="1 2">
    <name type="scientific">Acaromyces ingoldii</name>
    <dbReference type="NCBI Taxonomy" id="215250"/>
    <lineage>
        <taxon>Eukaryota</taxon>
        <taxon>Fungi</taxon>
        <taxon>Dikarya</taxon>
        <taxon>Basidiomycota</taxon>
        <taxon>Ustilaginomycotina</taxon>
        <taxon>Exobasidiomycetes</taxon>
        <taxon>Exobasidiales</taxon>
        <taxon>Cryptobasidiaceae</taxon>
        <taxon>Acaromyces</taxon>
    </lineage>
</organism>
<gene>
    <name evidence="1" type="ORF">FA10DRAFT_94667</name>
</gene>
<dbReference type="InParanoid" id="A0A316YWT4"/>
<evidence type="ECO:0000313" key="1">
    <source>
        <dbReference type="EMBL" id="PWN92523.1"/>
    </source>
</evidence>
<dbReference type="RefSeq" id="XP_025379721.1">
    <property type="nucleotide sequence ID" value="XM_025525800.1"/>
</dbReference>
<name>A0A316YWT4_9BASI</name>